<organism evidence="1 2">
    <name type="scientific">Portunus trituberculatus</name>
    <name type="common">Swimming crab</name>
    <name type="synonym">Neptunus trituberculatus</name>
    <dbReference type="NCBI Taxonomy" id="210409"/>
    <lineage>
        <taxon>Eukaryota</taxon>
        <taxon>Metazoa</taxon>
        <taxon>Ecdysozoa</taxon>
        <taxon>Arthropoda</taxon>
        <taxon>Crustacea</taxon>
        <taxon>Multicrustacea</taxon>
        <taxon>Malacostraca</taxon>
        <taxon>Eumalacostraca</taxon>
        <taxon>Eucarida</taxon>
        <taxon>Decapoda</taxon>
        <taxon>Pleocyemata</taxon>
        <taxon>Brachyura</taxon>
        <taxon>Eubrachyura</taxon>
        <taxon>Portunoidea</taxon>
        <taxon>Portunidae</taxon>
        <taxon>Portuninae</taxon>
        <taxon>Portunus</taxon>
    </lineage>
</organism>
<dbReference type="Proteomes" id="UP000324222">
    <property type="component" value="Unassembled WGS sequence"/>
</dbReference>
<gene>
    <name evidence="1" type="ORF">E2C01_001739</name>
</gene>
<evidence type="ECO:0000313" key="1">
    <source>
        <dbReference type="EMBL" id="MPC09137.1"/>
    </source>
</evidence>
<keyword evidence="2" id="KW-1185">Reference proteome</keyword>
<protein>
    <submittedName>
        <fullName evidence="1">Uncharacterized protein</fullName>
    </submittedName>
</protein>
<evidence type="ECO:0000313" key="2">
    <source>
        <dbReference type="Proteomes" id="UP000324222"/>
    </source>
</evidence>
<reference evidence="1 2" key="1">
    <citation type="submission" date="2019-05" db="EMBL/GenBank/DDBJ databases">
        <title>Another draft genome of Portunus trituberculatus and its Hox gene families provides insights of decapod evolution.</title>
        <authorList>
            <person name="Jeong J.-H."/>
            <person name="Song I."/>
            <person name="Kim S."/>
            <person name="Choi T."/>
            <person name="Kim D."/>
            <person name="Ryu S."/>
            <person name="Kim W."/>
        </authorList>
    </citation>
    <scope>NUCLEOTIDE SEQUENCE [LARGE SCALE GENOMIC DNA]</scope>
    <source>
        <tissue evidence="1">Muscle</tissue>
    </source>
</reference>
<dbReference type="AlphaFoldDB" id="A0A5B7CI16"/>
<sequence>MKRKLADKCFTSCSGEVMSVHSLLRSVLPSSGLLVTSRRGGKTRRRTNLRISICLLCTSAGGKEEGTQDADQAEAVAVLFLIWTVFVNVKDQVVQDFQHFIDQFRLLILK</sequence>
<name>A0A5B7CI16_PORTR</name>
<proteinExistence type="predicted"/>
<accession>A0A5B7CI16</accession>
<dbReference type="EMBL" id="VSRR010000057">
    <property type="protein sequence ID" value="MPC09137.1"/>
    <property type="molecule type" value="Genomic_DNA"/>
</dbReference>
<comment type="caution">
    <text evidence="1">The sequence shown here is derived from an EMBL/GenBank/DDBJ whole genome shotgun (WGS) entry which is preliminary data.</text>
</comment>